<accession>A0A371FZ97</accession>
<protein>
    <submittedName>
        <fullName evidence="1">Uncharacterized protein</fullName>
    </submittedName>
</protein>
<organism evidence="1 2">
    <name type="scientific">Mucuna pruriens</name>
    <name type="common">Velvet bean</name>
    <name type="synonym">Dolichos pruriens</name>
    <dbReference type="NCBI Taxonomy" id="157652"/>
    <lineage>
        <taxon>Eukaryota</taxon>
        <taxon>Viridiplantae</taxon>
        <taxon>Streptophyta</taxon>
        <taxon>Embryophyta</taxon>
        <taxon>Tracheophyta</taxon>
        <taxon>Spermatophyta</taxon>
        <taxon>Magnoliopsida</taxon>
        <taxon>eudicotyledons</taxon>
        <taxon>Gunneridae</taxon>
        <taxon>Pentapetalae</taxon>
        <taxon>rosids</taxon>
        <taxon>fabids</taxon>
        <taxon>Fabales</taxon>
        <taxon>Fabaceae</taxon>
        <taxon>Papilionoideae</taxon>
        <taxon>50 kb inversion clade</taxon>
        <taxon>NPAAA clade</taxon>
        <taxon>indigoferoid/millettioid clade</taxon>
        <taxon>Phaseoleae</taxon>
        <taxon>Mucuna</taxon>
    </lineage>
</organism>
<dbReference type="Proteomes" id="UP000257109">
    <property type="component" value="Unassembled WGS sequence"/>
</dbReference>
<dbReference type="PANTHER" id="PTHR35046">
    <property type="entry name" value="ZINC KNUCKLE (CCHC-TYPE) FAMILY PROTEIN"/>
    <property type="match status" value="1"/>
</dbReference>
<dbReference type="Gene3D" id="3.30.70.270">
    <property type="match status" value="1"/>
</dbReference>
<dbReference type="OrthoDB" id="1747743at2759"/>
<evidence type="ECO:0000313" key="1">
    <source>
        <dbReference type="EMBL" id="RDX83383.1"/>
    </source>
</evidence>
<gene>
    <name evidence="1" type="ORF">CR513_35704</name>
</gene>
<dbReference type="AlphaFoldDB" id="A0A371FZ97"/>
<keyword evidence="2" id="KW-1185">Reference proteome</keyword>
<dbReference type="SUPFAM" id="SSF56672">
    <property type="entry name" value="DNA/RNA polymerases"/>
    <property type="match status" value="1"/>
</dbReference>
<feature type="non-terminal residue" evidence="1">
    <location>
        <position position="1"/>
    </location>
</feature>
<proteinExistence type="predicted"/>
<evidence type="ECO:0000313" key="2">
    <source>
        <dbReference type="Proteomes" id="UP000257109"/>
    </source>
</evidence>
<comment type="caution">
    <text evidence="1">The sequence shown here is derived from an EMBL/GenBank/DDBJ whole genome shotgun (WGS) entry which is preliminary data.</text>
</comment>
<sequence>HSIPSLDDFLDEQVCGSKDSLFANLDKCVFCTQEVTFLGFVVGSHGVKVDKEKFPNRRAMIVKDDGEVASDSLHGETSTSSECHVLGNLCSIIIDGGSCVNVSSERLVEVTFTLGKYEDKVLCDVVPMEATHLLLDRPRFSFVHMEQKVVLKPLSQRVAKEDQNKMR</sequence>
<name>A0A371FZ97_MUCPR</name>
<reference evidence="1" key="1">
    <citation type="submission" date="2018-05" db="EMBL/GenBank/DDBJ databases">
        <title>Draft genome of Mucuna pruriens seed.</title>
        <authorList>
            <person name="Nnadi N.E."/>
            <person name="Vos R."/>
            <person name="Hasami M.H."/>
            <person name="Devisetty U.K."/>
            <person name="Aguiy J.C."/>
        </authorList>
    </citation>
    <scope>NUCLEOTIDE SEQUENCE [LARGE SCALE GENOMIC DNA]</scope>
    <source>
        <strain evidence="1">JCA_2017</strain>
    </source>
</reference>
<dbReference type="InterPro" id="IPR043502">
    <property type="entry name" value="DNA/RNA_pol_sf"/>
</dbReference>
<dbReference type="PANTHER" id="PTHR35046:SF26">
    <property type="entry name" value="RNA-DIRECTED DNA POLYMERASE"/>
    <property type="match status" value="1"/>
</dbReference>
<dbReference type="EMBL" id="QJKJ01007375">
    <property type="protein sequence ID" value="RDX83383.1"/>
    <property type="molecule type" value="Genomic_DNA"/>
</dbReference>
<feature type="non-terminal residue" evidence="1">
    <location>
        <position position="167"/>
    </location>
</feature>
<dbReference type="InterPro" id="IPR043128">
    <property type="entry name" value="Rev_trsase/Diguanyl_cyclase"/>
</dbReference>